<dbReference type="CDD" id="cd10910">
    <property type="entry name" value="PIN_limkain_b1_N_like"/>
    <property type="match status" value="1"/>
</dbReference>
<dbReference type="EMBL" id="BFAD01000004">
    <property type="protein sequence ID" value="GBE82453.1"/>
    <property type="molecule type" value="Genomic_DNA"/>
</dbReference>
<evidence type="ECO:0000313" key="4">
    <source>
        <dbReference type="Proteomes" id="UP000287166"/>
    </source>
</evidence>
<proteinExistence type="predicted"/>
<dbReference type="GO" id="GO:0005777">
    <property type="term" value="C:peroxisome"/>
    <property type="evidence" value="ECO:0007669"/>
    <property type="project" value="InterPro"/>
</dbReference>
<organism evidence="3 4">
    <name type="scientific">Sparassis crispa</name>
    <dbReference type="NCBI Taxonomy" id="139825"/>
    <lineage>
        <taxon>Eukaryota</taxon>
        <taxon>Fungi</taxon>
        <taxon>Dikarya</taxon>
        <taxon>Basidiomycota</taxon>
        <taxon>Agaricomycotina</taxon>
        <taxon>Agaricomycetes</taxon>
        <taxon>Polyporales</taxon>
        <taxon>Sparassidaceae</taxon>
        <taxon>Sparassis</taxon>
    </lineage>
</organism>
<feature type="compositionally biased region" description="Low complexity" evidence="1">
    <location>
        <begin position="521"/>
        <end position="531"/>
    </location>
</feature>
<protein>
    <recommendedName>
        <fullName evidence="2">NYN domain-containing protein</fullName>
    </recommendedName>
</protein>
<dbReference type="RefSeq" id="XP_027613366.1">
    <property type="nucleotide sequence ID" value="XM_027757565.1"/>
</dbReference>
<dbReference type="GO" id="GO:0010468">
    <property type="term" value="P:regulation of gene expression"/>
    <property type="evidence" value="ECO:0007669"/>
    <property type="project" value="InterPro"/>
</dbReference>
<evidence type="ECO:0000313" key="3">
    <source>
        <dbReference type="EMBL" id="GBE82453.1"/>
    </source>
</evidence>
<dbReference type="PANTHER" id="PTHR14379">
    <property type="entry name" value="LIMKAIN B LKAP"/>
    <property type="match status" value="1"/>
</dbReference>
<dbReference type="STRING" id="139825.A0A401GJW7"/>
<dbReference type="Gene3D" id="3.40.50.1010">
    <property type="entry name" value="5'-nuclease"/>
    <property type="match status" value="1"/>
</dbReference>
<feature type="compositionally biased region" description="Polar residues" evidence="1">
    <location>
        <begin position="217"/>
        <end position="232"/>
    </location>
</feature>
<feature type="region of interest" description="Disordered" evidence="1">
    <location>
        <begin position="464"/>
        <end position="597"/>
    </location>
</feature>
<dbReference type="InParanoid" id="A0A401GJW7"/>
<feature type="compositionally biased region" description="Low complexity" evidence="1">
    <location>
        <begin position="500"/>
        <end position="511"/>
    </location>
</feature>
<feature type="region of interest" description="Disordered" evidence="1">
    <location>
        <begin position="356"/>
        <end position="434"/>
    </location>
</feature>
<dbReference type="GO" id="GO:0004540">
    <property type="term" value="F:RNA nuclease activity"/>
    <property type="evidence" value="ECO:0007669"/>
    <property type="project" value="InterPro"/>
</dbReference>
<comment type="caution">
    <text evidence="3">The sequence shown here is derived from an EMBL/GenBank/DDBJ whole genome shotgun (WGS) entry which is preliminary data.</text>
</comment>
<feature type="domain" description="NYN" evidence="2">
    <location>
        <begin position="11"/>
        <end position="153"/>
    </location>
</feature>
<gene>
    <name evidence="3" type="ORF">SCP_0408370</name>
</gene>
<keyword evidence="4" id="KW-1185">Reference proteome</keyword>
<sequence>MSAAIHEHEHVAIFWDYENCSPPSTAPGYDIMNNIREIAHRFGSVKQFKAYLELSEQSSPKSMNLRSELQSCGVSLTDCPHNGRKEVADKMMMVDMLTYAIDTPAPATLLLITGDRDFVYAVSVLRLRRYRVVLVAPNATHASLKSQASEVLDWDCDILGKAGKDAHSTTDDSGLLIPGPGVDLHRRTQSASVLIGQTSQSGVRNPRRLSFRENLSGATLTSEQESGRTHSTFVDRGTSPRFASRTVDVPRSAPQTPVRSSGCLLIPGSKTVETREIKETILEDTEPIPDLNVHLKNFQERSLDVSSISGSSLSLPSTPSITGQNETPVVLQPLADTPQNVTSVKDAPAFLTSPAAHGNCSSPALATSTPLTLSTTPSPALNQVQEPSREPPAGIELPARSVHEVASTKTVSPNSTRGTSEISPTVLKDDSSSLVGSVSSLPLKPPMLSPGWSIATQPAPVQLTLPSQNTPITQGSNANGAGLPMAPKPIAVPVDPPAPTTTAPRPTSIPAHSQPGAPECSGPSVKVVVGVSPPPQATASCGDSSALPVQSESSSELSTVHVLRSVDKPSISQPGPPNTSDPSVVSPAIPSAAPTPPPVQVLSPVPAHYNVLLVVLERCRMIGNLQPSRHNVAMMLMKEDPDAYKRAGFKKFKQYTTYAQSIGMVTLGGAQASAWMSLSPSWYGKAVGV</sequence>
<dbReference type="PANTHER" id="PTHR14379:SF3">
    <property type="entry name" value="MEIOSIS REGULATOR AND MRNA STABILITY FACTOR 1"/>
    <property type="match status" value="1"/>
</dbReference>
<dbReference type="Pfam" id="PF01936">
    <property type="entry name" value="NYN"/>
    <property type="match status" value="1"/>
</dbReference>
<dbReference type="Proteomes" id="UP000287166">
    <property type="component" value="Unassembled WGS sequence"/>
</dbReference>
<feature type="region of interest" description="Disordered" evidence="1">
    <location>
        <begin position="217"/>
        <end position="238"/>
    </location>
</feature>
<accession>A0A401GJW7</accession>
<dbReference type="GO" id="GO:1905762">
    <property type="term" value="F:CCR4-NOT complex binding"/>
    <property type="evidence" value="ECO:0007669"/>
    <property type="project" value="TreeGrafter"/>
</dbReference>
<dbReference type="InterPro" id="IPR021139">
    <property type="entry name" value="NYN"/>
</dbReference>
<reference evidence="3 4" key="1">
    <citation type="journal article" date="2018" name="Sci. Rep.">
        <title>Genome sequence of the cauliflower mushroom Sparassis crispa (Hanabiratake) and its association with beneficial usage.</title>
        <authorList>
            <person name="Kiyama R."/>
            <person name="Furutani Y."/>
            <person name="Kawaguchi K."/>
            <person name="Nakanishi T."/>
        </authorList>
    </citation>
    <scope>NUCLEOTIDE SEQUENCE [LARGE SCALE GENOMIC DNA]</scope>
</reference>
<dbReference type="OrthoDB" id="549353at2759"/>
<evidence type="ECO:0000256" key="1">
    <source>
        <dbReference type="SAM" id="MobiDB-lite"/>
    </source>
</evidence>
<dbReference type="GeneID" id="38779370"/>
<dbReference type="InterPro" id="IPR024768">
    <property type="entry name" value="Marf1"/>
</dbReference>
<name>A0A401GJW7_9APHY</name>
<feature type="compositionally biased region" description="Polar residues" evidence="1">
    <location>
        <begin position="537"/>
        <end position="558"/>
    </location>
</feature>
<feature type="compositionally biased region" description="Low complexity" evidence="1">
    <location>
        <begin position="361"/>
        <end position="381"/>
    </location>
</feature>
<evidence type="ECO:0000259" key="2">
    <source>
        <dbReference type="Pfam" id="PF01936"/>
    </source>
</evidence>
<feature type="compositionally biased region" description="Polar residues" evidence="1">
    <location>
        <begin position="464"/>
        <end position="479"/>
    </location>
</feature>
<dbReference type="AlphaFoldDB" id="A0A401GJW7"/>
<feature type="compositionally biased region" description="Polar residues" evidence="1">
    <location>
        <begin position="407"/>
        <end position="423"/>
    </location>
</feature>
<feature type="compositionally biased region" description="Low complexity" evidence="1">
    <location>
        <begin position="582"/>
        <end position="592"/>
    </location>
</feature>